<evidence type="ECO:0000313" key="8">
    <source>
        <dbReference type="Proteomes" id="UP000887229"/>
    </source>
</evidence>
<dbReference type="InterPro" id="IPR016024">
    <property type="entry name" value="ARM-type_fold"/>
</dbReference>
<dbReference type="GeneID" id="70296308"/>
<organism evidence="7 8">
    <name type="scientific">Emericellopsis atlantica</name>
    <dbReference type="NCBI Taxonomy" id="2614577"/>
    <lineage>
        <taxon>Eukaryota</taxon>
        <taxon>Fungi</taxon>
        <taxon>Dikarya</taxon>
        <taxon>Ascomycota</taxon>
        <taxon>Pezizomycotina</taxon>
        <taxon>Sordariomycetes</taxon>
        <taxon>Hypocreomycetidae</taxon>
        <taxon>Hypocreales</taxon>
        <taxon>Bionectriaceae</taxon>
        <taxon>Emericellopsis</taxon>
    </lineage>
</organism>
<dbReference type="PANTHER" id="PTHR23346:SF19">
    <property type="entry name" value="PROTEASOME ADAPTER AND SCAFFOLD PROTEIN ECM29"/>
    <property type="match status" value="1"/>
</dbReference>
<dbReference type="InterPro" id="IPR011989">
    <property type="entry name" value="ARM-like"/>
</dbReference>
<protein>
    <submittedName>
        <fullName evidence="7">Proteasome stabiliser-domain-containing protein</fullName>
    </submittedName>
</protein>
<sequence length="1849" mass="205305">MAESTAQRELQLVESVEFKILAVANKEQKLHELLQRYLPPVILKATSEHDTVRARVIQILGRLKTFIQPPQIILPVKALVQQYKSQGSLVVKHLDLSFIEHSIERLDDYERREILPVALPGISQDIDTPRAGPFFLIVLRLLLDAQIPPRGSKDDEAFRKNVGLDDPKDAHHVAHMIGLFIRLRTPTTSQDWTQANPNWEARSLDLFAVQNWSSLKIYQRLSELKAKLVALLASGAFTDEEKFFPALLAASSFDNRVASAAEEIIKRTSVSLEDEALVTKLFEAHATLPAAYRTRILNMLAKSSISTTMSNRIMDIVNLDFMSDDAAGAQVSLQPSSALEKTKLHKALFQYLTWVARMGPSKDDFTIAPQLIHKMTAYVNSQGWPSPDNISNDQVQLRSRAYETIGMLSRSADMPVQERLQLAQWLFDSLLKDPTQEAVVNIDGALSTLTANVPPEVGDKSEYLQTMLLSYMLWDEDYPMDAKNFPEYMSKKGPPIVRSTRHAVVKWANQCLSFSSVLGRWIDILAIGMGSAQGQGNKNDVVEQGHKGLDPWTYRVNNDATPDLPDWKEMVVMYFGTRITPASFSQPGSLEEVNDTPESLHRNFNGPYLTAVPVALQYIKRMMFLSALGSDFQLEPNWMEKLDSQIETSVSIREKIRKYLKNPDIDNGFWLLYLNACLSGALEKDSQIVEPCLRCFIDVASLASGGGLGYLASKAEGLISLVTSNRKEVRHLAAQAFGMLAAHPINDEKLVTDWKSKLQQIFAGAEKAVGSDVNAAEGALMAFGYLCSRSVYYDRPRTQDITYPTNFLISETGPSSLHEAALEMFPQLWAAGLALPPNEGDADISKVMGRLTAQAKKGIEKAIFALGRLAISLEDSNDQPATDGNLLAEGKLGSILKELFALHELKRTEVQFSVGDAICAAVARWDSNSVKLGLDVDARNEDFQTGIRTDVAKAVLDKLFADCKTTKPSLLKASGIWLFCIVQYCSDLPEIQSRLREAQTAFMRLLSARDELVQETASRGLSLVYERGDADLKSTLTKDLVSAFTGSGTQLKVEEDTELFEAGALPTGEGKSITSYKDIVNLANEVGDQRLVYKFMSLAANAATWTTRSAFGRFGLSNILSESEVDPKLYPKLYRYRFDPNPNVQRSMDDIWKALVKDSGSALDDHFDAILQDLLQSILGKEWRVRQASCAAISDLLQGRPFAQYEAHYQEVWAKALKVLDDVKGSVREAALKLCMALSTGLVRQLEENNSSAAAKAMMNEALPFLTSEKGMESSVDDVRVFATITVMKIAKRGGDALRPFIPDMVPQLLGLLSTIEPEQINYHYQRAGDDSRDKIDRLRSQMVNQSPISEAIENCLRFVDEDVMTSLAPKLTATIKTAIGMPTKIGCSRVLTTLFTRHAADIEPFSAELLKLMEKQILDKNDEVSQAYARAAAYIMRVVSDADKSRFSRRLVEMYVQAEEESRRQKIADVVLSLAKLSADHFTANETELLPFAYLGLHDIDEYTSKVFKEVWEQHAGSSRTVVRYAPEIVKLADGCLETTQWGLRHTAAFTVGAMVADVASASDATGSISDANLKLLWPIFDRVLALKTFPGKEKVLESFPKFVEKGASLREDPKIAAQIQKIALREAKRNNEEYRVHAFKALWQFIQARNSPDDMLQDVITIVTPWLDDFAEDKMEIDSKDTKEDLASKTATNGFQAIARGYSRRQLQSEPSTVLAKIVDTLSPYMSNPKFFAIKREVWYDAVVDAMQAAAEQSNPPGKDNGASLKFLESLDVEQAEAGTEGQRVRRAEAIGAVAKAIQAKAFGSDGPSIAAFEHQVQIAVGRERALKPQRALKEAAEELGKAMRSS</sequence>
<evidence type="ECO:0000256" key="3">
    <source>
        <dbReference type="ARBA" id="ARBA00022737"/>
    </source>
</evidence>
<proteinExistence type="predicted"/>
<dbReference type="Proteomes" id="UP000887229">
    <property type="component" value="Unassembled WGS sequence"/>
</dbReference>
<dbReference type="InterPro" id="IPR055443">
    <property type="entry name" value="HEAT_ECM29"/>
</dbReference>
<dbReference type="Gene3D" id="1.25.10.10">
    <property type="entry name" value="Leucine-rich Repeat Variant"/>
    <property type="match status" value="2"/>
</dbReference>
<accession>A0A9P8CK99</accession>
<dbReference type="GO" id="GO:0005737">
    <property type="term" value="C:cytoplasm"/>
    <property type="evidence" value="ECO:0007669"/>
    <property type="project" value="UniProtKB-SubCell"/>
</dbReference>
<keyword evidence="8" id="KW-1185">Reference proteome</keyword>
<dbReference type="Pfam" id="PF23731">
    <property type="entry name" value="ARM_ECM29_C"/>
    <property type="match status" value="1"/>
</dbReference>
<evidence type="ECO:0000256" key="4">
    <source>
        <dbReference type="ARBA" id="ARBA00022942"/>
    </source>
</evidence>
<dbReference type="GO" id="GO:0043248">
    <property type="term" value="P:proteasome assembly"/>
    <property type="evidence" value="ECO:0007669"/>
    <property type="project" value="InterPro"/>
</dbReference>
<dbReference type="GO" id="GO:0036503">
    <property type="term" value="P:ERAD pathway"/>
    <property type="evidence" value="ECO:0007669"/>
    <property type="project" value="TreeGrafter"/>
</dbReference>
<feature type="domain" description="Proteasome adapter and scaffold protein ECM29 HEAT-repeat" evidence="6">
    <location>
        <begin position="1298"/>
        <end position="1457"/>
    </location>
</feature>
<comment type="caution">
    <text evidence="7">The sequence shown here is derived from an EMBL/GenBank/DDBJ whole genome shotgun (WGS) entry which is preliminary data.</text>
</comment>
<feature type="domain" description="Proteasome component Ecm29 N-terminal" evidence="5">
    <location>
        <begin position="13"/>
        <end position="526"/>
    </location>
</feature>
<gene>
    <name evidence="7" type="ORF">F5Z01DRAFT_677895</name>
</gene>
<evidence type="ECO:0000259" key="5">
    <source>
        <dbReference type="Pfam" id="PF13001"/>
    </source>
</evidence>
<keyword evidence="2" id="KW-0963">Cytoplasm</keyword>
<evidence type="ECO:0000256" key="1">
    <source>
        <dbReference type="ARBA" id="ARBA00004496"/>
    </source>
</evidence>
<reference evidence="7" key="1">
    <citation type="journal article" date="2021" name="IMA Fungus">
        <title>Genomic characterization of three marine fungi, including Emericellopsis atlantica sp. nov. with signatures of a generalist lifestyle and marine biomass degradation.</title>
        <authorList>
            <person name="Hagestad O.C."/>
            <person name="Hou L."/>
            <person name="Andersen J.H."/>
            <person name="Hansen E.H."/>
            <person name="Altermark B."/>
            <person name="Li C."/>
            <person name="Kuhnert E."/>
            <person name="Cox R.J."/>
            <person name="Crous P.W."/>
            <person name="Spatafora J.W."/>
            <person name="Lail K."/>
            <person name="Amirebrahimi M."/>
            <person name="Lipzen A."/>
            <person name="Pangilinan J."/>
            <person name="Andreopoulos W."/>
            <person name="Hayes R.D."/>
            <person name="Ng V."/>
            <person name="Grigoriev I.V."/>
            <person name="Jackson S.A."/>
            <person name="Sutton T.D.S."/>
            <person name="Dobson A.D.W."/>
            <person name="Rama T."/>
        </authorList>
    </citation>
    <scope>NUCLEOTIDE SEQUENCE</scope>
    <source>
        <strain evidence="7">TS7</strain>
    </source>
</reference>
<keyword evidence="3" id="KW-0677">Repeat</keyword>
<dbReference type="EMBL" id="MU251279">
    <property type="protein sequence ID" value="KAG9250334.1"/>
    <property type="molecule type" value="Genomic_DNA"/>
</dbReference>
<dbReference type="GO" id="GO:0005634">
    <property type="term" value="C:nucleus"/>
    <property type="evidence" value="ECO:0007669"/>
    <property type="project" value="TreeGrafter"/>
</dbReference>
<dbReference type="GO" id="GO:0000502">
    <property type="term" value="C:proteasome complex"/>
    <property type="evidence" value="ECO:0007669"/>
    <property type="project" value="UniProtKB-KW"/>
</dbReference>
<keyword evidence="4 7" id="KW-0647">Proteasome</keyword>
<evidence type="ECO:0000313" key="7">
    <source>
        <dbReference type="EMBL" id="KAG9250334.1"/>
    </source>
</evidence>
<dbReference type="PANTHER" id="PTHR23346">
    <property type="entry name" value="TRANSLATIONAL ACTIVATOR GCN1-RELATED"/>
    <property type="match status" value="1"/>
</dbReference>
<name>A0A9P8CK99_9HYPO</name>
<dbReference type="GO" id="GO:0060090">
    <property type="term" value="F:molecular adaptor activity"/>
    <property type="evidence" value="ECO:0007669"/>
    <property type="project" value="InterPro"/>
</dbReference>
<evidence type="ECO:0000259" key="6">
    <source>
        <dbReference type="Pfam" id="PF24492"/>
    </source>
</evidence>
<dbReference type="OrthoDB" id="16066at2759"/>
<dbReference type="SUPFAM" id="SSF48371">
    <property type="entry name" value="ARM repeat"/>
    <property type="match status" value="3"/>
</dbReference>
<dbReference type="RefSeq" id="XP_046114258.1">
    <property type="nucleotide sequence ID" value="XM_046265405.1"/>
</dbReference>
<evidence type="ECO:0000256" key="2">
    <source>
        <dbReference type="ARBA" id="ARBA00022490"/>
    </source>
</evidence>
<dbReference type="Pfam" id="PF13001">
    <property type="entry name" value="ECM29_N"/>
    <property type="match status" value="1"/>
</dbReference>
<comment type="subcellular location">
    <subcellularLocation>
        <location evidence="1">Cytoplasm</location>
    </subcellularLocation>
</comment>
<dbReference type="InterPro" id="IPR024372">
    <property type="entry name" value="Ecm29_N"/>
</dbReference>
<dbReference type="Pfam" id="PF24492">
    <property type="entry name" value="HEAT_ECM29"/>
    <property type="match status" value="1"/>
</dbReference>